<sequence length="133" mass="15619">MDFIQKQPLVERLAEDILSEKHLRIEYDRRRQELQQALGFFRQGNALAKEKKTWMYSGGLFVKFSREDAHKMLKEDLVKINSEIDKCNDNIRKWTIELEQAERGAASARLQGLELKGISRSEMESLSQFSRRS</sequence>
<comment type="subcellular location">
    <subcellularLocation>
        <location evidence="1">Cytoplasm</location>
    </subcellularLocation>
</comment>
<evidence type="ECO:0000256" key="4">
    <source>
        <dbReference type="SAM" id="Coils"/>
    </source>
</evidence>
<organism evidence="5 6">
    <name type="scientific">Batrachochytrium dendrobatidis (strain JAM81 / FGSC 10211)</name>
    <name type="common">Frog chytrid fungus</name>
    <dbReference type="NCBI Taxonomy" id="684364"/>
    <lineage>
        <taxon>Eukaryota</taxon>
        <taxon>Fungi</taxon>
        <taxon>Fungi incertae sedis</taxon>
        <taxon>Chytridiomycota</taxon>
        <taxon>Chytridiomycota incertae sedis</taxon>
        <taxon>Chytridiomycetes</taxon>
        <taxon>Rhizophydiales</taxon>
        <taxon>Rhizophydiales incertae sedis</taxon>
        <taxon>Batrachochytrium</taxon>
    </lineage>
</organism>
<name>F4PDI8_BATDJ</name>
<evidence type="ECO:0000256" key="3">
    <source>
        <dbReference type="ARBA" id="ARBA00023186"/>
    </source>
</evidence>
<gene>
    <name evidence="5" type="ORF">BATDEDRAFT_28272</name>
</gene>
<keyword evidence="6" id="KW-1185">Reference proteome</keyword>
<protein>
    <submittedName>
        <fullName evidence="5">Uncharacterized protein</fullName>
    </submittedName>
</protein>
<dbReference type="InParanoid" id="F4PDI8"/>
<reference evidence="5 6" key="1">
    <citation type="submission" date="2009-12" db="EMBL/GenBank/DDBJ databases">
        <title>The draft genome of Batrachochytrium dendrobatidis.</title>
        <authorList>
            <consortium name="US DOE Joint Genome Institute (JGI-PGF)"/>
            <person name="Kuo A."/>
            <person name="Salamov A."/>
            <person name="Schmutz J."/>
            <person name="Lucas S."/>
            <person name="Pitluck S."/>
            <person name="Rosenblum E."/>
            <person name="Stajich J."/>
            <person name="Eisen M."/>
            <person name="Grigoriev I.V."/>
        </authorList>
    </citation>
    <scope>NUCLEOTIDE SEQUENCE [LARGE SCALE GENOMIC DNA]</scope>
    <source>
        <strain evidence="6">JAM81 / FGSC 10211</strain>
    </source>
</reference>
<dbReference type="EMBL" id="GL882895">
    <property type="protein sequence ID" value="EGF76791.1"/>
    <property type="molecule type" value="Genomic_DNA"/>
</dbReference>
<dbReference type="PANTHER" id="PTHR21162">
    <property type="entry name" value="P53 AND DNA DAMAGE-REGULATED PROTEIN"/>
    <property type="match status" value="1"/>
</dbReference>
<dbReference type="GO" id="GO:0005737">
    <property type="term" value="C:cytoplasm"/>
    <property type="evidence" value="ECO:0007669"/>
    <property type="project" value="UniProtKB-SubCell"/>
</dbReference>
<evidence type="ECO:0000256" key="1">
    <source>
        <dbReference type="ARBA" id="ARBA00004496"/>
    </source>
</evidence>
<dbReference type="HOGENOM" id="CLU_1906356_0_0_1"/>
<dbReference type="RefSeq" id="XP_006682610.1">
    <property type="nucleotide sequence ID" value="XM_006682547.1"/>
</dbReference>
<dbReference type="OMA" id="DEKAMVC"/>
<proteinExistence type="predicted"/>
<dbReference type="Proteomes" id="UP000007241">
    <property type="component" value="Unassembled WGS sequence"/>
</dbReference>
<keyword evidence="3" id="KW-0143">Chaperone</keyword>
<evidence type="ECO:0000313" key="5">
    <source>
        <dbReference type="EMBL" id="EGF76791.1"/>
    </source>
</evidence>
<dbReference type="STRING" id="684364.F4PDI8"/>
<accession>F4PDI8</accession>
<dbReference type="PANTHER" id="PTHR21162:SF0">
    <property type="entry name" value="P53 AND DNA DAMAGE-REGULATED PROTEIN 1"/>
    <property type="match status" value="1"/>
</dbReference>
<dbReference type="AlphaFoldDB" id="F4PDI8"/>
<keyword evidence="2" id="KW-0963">Cytoplasm</keyword>
<dbReference type="GeneID" id="18239566"/>
<feature type="coiled-coil region" evidence="4">
    <location>
        <begin position="70"/>
        <end position="111"/>
    </location>
</feature>
<evidence type="ECO:0000313" key="6">
    <source>
        <dbReference type="Proteomes" id="UP000007241"/>
    </source>
</evidence>
<evidence type="ECO:0000256" key="2">
    <source>
        <dbReference type="ARBA" id="ARBA00022490"/>
    </source>
</evidence>
<dbReference type="CDD" id="cd22860">
    <property type="entry name" value="PDRG1"/>
    <property type="match status" value="1"/>
</dbReference>
<keyword evidence="4" id="KW-0175">Coiled coil</keyword>
<dbReference type="SUPFAM" id="SSF46579">
    <property type="entry name" value="Prefoldin"/>
    <property type="match status" value="1"/>
</dbReference>
<dbReference type="OrthoDB" id="20282at2759"/>
<dbReference type="InterPro" id="IPR030482">
    <property type="entry name" value="PDRG1"/>
</dbReference>